<dbReference type="Pfam" id="PF06150">
    <property type="entry name" value="ChaB"/>
    <property type="match status" value="1"/>
</dbReference>
<dbReference type="Proteomes" id="UP000676073">
    <property type="component" value="Segment"/>
</dbReference>
<keyword evidence="3" id="KW-1185">Reference proteome</keyword>
<dbReference type="InterPro" id="IPR009317">
    <property type="entry name" value="ChaB"/>
</dbReference>
<evidence type="ECO:0000313" key="2">
    <source>
        <dbReference type="EMBL" id="AYN45049.1"/>
    </source>
</evidence>
<evidence type="ECO:0000313" key="3">
    <source>
        <dbReference type="Proteomes" id="UP000676073"/>
    </source>
</evidence>
<gene>
    <name evidence="2" type="primary">se89</name>
    <name evidence="2" type="ORF">SENV_ORF89</name>
</gene>
<dbReference type="SUPFAM" id="SSF140376">
    <property type="entry name" value="ChaB-like"/>
    <property type="match status" value="1"/>
</dbReference>
<dbReference type="EMBL" id="MH370144">
    <property type="protein sequence ID" value="AYN45049.1"/>
    <property type="molecule type" value="Genomic_DNA"/>
</dbReference>
<feature type="region of interest" description="Disordered" evidence="1">
    <location>
        <begin position="71"/>
        <end position="112"/>
    </location>
</feature>
<evidence type="ECO:0000256" key="1">
    <source>
        <dbReference type="SAM" id="MobiDB-lite"/>
    </source>
</evidence>
<accession>A0A3G2JU29</accession>
<name>A0A3G2JU29_9ABAC</name>
<protein>
    <submittedName>
        <fullName evidence="2">Se89</fullName>
    </submittedName>
</protein>
<proteinExistence type="predicted"/>
<dbReference type="GeneID" id="80535845"/>
<organism evidence="2 3">
    <name type="scientific">Spodoptera exigua multiple nucleopolyhedrovirus</name>
    <dbReference type="NCBI Taxonomy" id="10454"/>
    <lineage>
        <taxon>Viruses</taxon>
        <taxon>Viruses incertae sedis</taxon>
        <taxon>Naldaviricetes</taxon>
        <taxon>Lefavirales</taxon>
        <taxon>Baculoviridae</taxon>
        <taxon>Alphabaculovirus</taxon>
    </lineage>
</organism>
<sequence length="162" mass="19021">MFHLNEAFYHEEMPARAKRLFVKTFKKYHKLDGGDEDVALHMAKQAVDREYIKLNNRWIPKTAAEEIVRHDLDEDSLSEDENLQNHEQAVPVDDQFSLSESASDDEDYPGKVYRASEDVYSEDEEDFTIDHRRPRSTLVQNVRRARAINAKHRTLNNSKVFK</sequence>
<dbReference type="KEGG" id="vg:80535845"/>
<reference evidence="2 3" key="1">
    <citation type="submission" date="2018-05" db="EMBL/GenBank/DDBJ databases">
        <title>The genome sequence of a novel Spodoptera exigua multiple nucleopolyhedrovirus, SeMNPV-QD, isolated from Qingdao, China.</title>
        <authorList>
            <person name="Chen Y."/>
            <person name="Qi B."/>
            <person name="Zheng G."/>
            <person name="Zhang Y."/>
            <person name="Li C."/>
        </authorList>
    </citation>
    <scope>NUCLEOTIDE SEQUENCE [LARGE SCALE GENOMIC DNA]</scope>
    <source>
        <strain evidence="2">SeMNPV-QD</strain>
    </source>
</reference>
<feature type="compositionally biased region" description="Acidic residues" evidence="1">
    <location>
        <begin position="73"/>
        <end position="82"/>
    </location>
</feature>
<dbReference type="RefSeq" id="YP_010797853.1">
    <property type="nucleotide sequence ID" value="NC_076246.1"/>
</dbReference>
<dbReference type="InterPro" id="IPR037205">
    <property type="entry name" value="ChaB_sf"/>
</dbReference>